<dbReference type="InterPro" id="IPR036890">
    <property type="entry name" value="HATPase_C_sf"/>
</dbReference>
<keyword evidence="1" id="KW-0723">Serine/threonine-protein kinase</keyword>
<dbReference type="PATRIC" id="fig|1704032.3.peg.677"/>
<sequence length="136" mass="14586">MTSPDLPRILLRIPCSPEYVSVARLTISAVASRMDFGIDDIDDLKLAVGEACANAIEHAAEGDIDIICTMEPEQLVLSVKDCGIGFDPTAPRSQAGKEPPVGGLGLILIQALMDDVQIHSDPKGGTEVRMVKRFQK</sequence>
<comment type="caution">
    <text evidence="3">The sequence shown here is derived from an EMBL/GenBank/DDBJ whole genome shotgun (WGS) entry which is preliminary data.</text>
</comment>
<dbReference type="AlphaFoldDB" id="A0A0S7XMN1"/>
<feature type="domain" description="Histidine kinase/HSP90-like ATPase" evidence="2">
    <location>
        <begin position="39"/>
        <end position="136"/>
    </location>
</feature>
<organism evidence="3 4">
    <name type="scientific">candidate division KD3-62 bacterium DG_56</name>
    <dbReference type="NCBI Taxonomy" id="1704032"/>
    <lineage>
        <taxon>Bacteria</taxon>
        <taxon>candidate division KD3-62</taxon>
    </lineage>
</organism>
<proteinExistence type="predicted"/>
<dbReference type="InterPro" id="IPR003594">
    <property type="entry name" value="HATPase_dom"/>
</dbReference>
<dbReference type="CDD" id="cd16936">
    <property type="entry name" value="HATPase_RsbW-like"/>
    <property type="match status" value="1"/>
</dbReference>
<evidence type="ECO:0000259" key="2">
    <source>
        <dbReference type="SMART" id="SM00387"/>
    </source>
</evidence>
<keyword evidence="1" id="KW-0808">Transferase</keyword>
<name>A0A0S7XMN1_9BACT</name>
<protein>
    <recommendedName>
        <fullName evidence="2">Histidine kinase/HSP90-like ATPase domain-containing protein</fullName>
    </recommendedName>
</protein>
<accession>A0A0S7XMN1</accession>
<dbReference type="GO" id="GO:0004674">
    <property type="term" value="F:protein serine/threonine kinase activity"/>
    <property type="evidence" value="ECO:0007669"/>
    <property type="project" value="UniProtKB-KW"/>
</dbReference>
<dbReference type="Proteomes" id="UP000052020">
    <property type="component" value="Unassembled WGS sequence"/>
</dbReference>
<dbReference type="Gene3D" id="3.30.565.10">
    <property type="entry name" value="Histidine kinase-like ATPase, C-terminal domain"/>
    <property type="match status" value="1"/>
</dbReference>
<dbReference type="PANTHER" id="PTHR35526:SF3">
    <property type="entry name" value="ANTI-SIGMA-F FACTOR RSBW"/>
    <property type="match status" value="1"/>
</dbReference>
<dbReference type="SMART" id="SM00387">
    <property type="entry name" value="HATPase_c"/>
    <property type="match status" value="1"/>
</dbReference>
<keyword evidence="1" id="KW-0418">Kinase</keyword>
<evidence type="ECO:0000313" key="3">
    <source>
        <dbReference type="EMBL" id="KPJ63116.1"/>
    </source>
</evidence>
<evidence type="ECO:0000256" key="1">
    <source>
        <dbReference type="ARBA" id="ARBA00022527"/>
    </source>
</evidence>
<dbReference type="SUPFAM" id="SSF55874">
    <property type="entry name" value="ATPase domain of HSP90 chaperone/DNA topoisomerase II/histidine kinase"/>
    <property type="match status" value="1"/>
</dbReference>
<dbReference type="InterPro" id="IPR050267">
    <property type="entry name" value="Anti-sigma-factor_SerPK"/>
</dbReference>
<reference evidence="3 4" key="1">
    <citation type="journal article" date="2015" name="Microbiome">
        <title>Genomic resolution of linkages in carbon, nitrogen, and sulfur cycling among widespread estuary sediment bacteria.</title>
        <authorList>
            <person name="Baker B.J."/>
            <person name="Lazar C.S."/>
            <person name="Teske A.P."/>
            <person name="Dick G.J."/>
        </authorList>
    </citation>
    <scope>NUCLEOTIDE SEQUENCE [LARGE SCALE GENOMIC DNA]</scope>
    <source>
        <strain evidence="3">DG_56</strain>
    </source>
</reference>
<evidence type="ECO:0000313" key="4">
    <source>
        <dbReference type="Proteomes" id="UP000052020"/>
    </source>
</evidence>
<dbReference type="PANTHER" id="PTHR35526">
    <property type="entry name" value="ANTI-SIGMA-F FACTOR RSBW-RELATED"/>
    <property type="match status" value="1"/>
</dbReference>
<gene>
    <name evidence="3" type="ORF">AMK68_04145</name>
</gene>
<dbReference type="EMBL" id="LIZY01000091">
    <property type="protein sequence ID" value="KPJ63116.1"/>
    <property type="molecule type" value="Genomic_DNA"/>
</dbReference>
<dbReference type="Pfam" id="PF13581">
    <property type="entry name" value="HATPase_c_2"/>
    <property type="match status" value="1"/>
</dbReference>